<comment type="caution">
    <text evidence="2">The sequence shown here is derived from an EMBL/GenBank/DDBJ whole genome shotgun (WGS) entry which is preliminary data.</text>
</comment>
<protein>
    <submittedName>
        <fullName evidence="2">Uncharacterized protein</fullName>
    </submittedName>
</protein>
<reference evidence="2" key="1">
    <citation type="submission" date="2022-03" db="EMBL/GenBank/DDBJ databases">
        <authorList>
            <person name="Sayadi A."/>
        </authorList>
    </citation>
    <scope>NUCLEOTIDE SEQUENCE</scope>
</reference>
<dbReference type="OrthoDB" id="25586at2759"/>
<evidence type="ECO:0000256" key="1">
    <source>
        <dbReference type="SAM" id="Phobius"/>
    </source>
</evidence>
<dbReference type="EMBL" id="CAKOFQ010006933">
    <property type="protein sequence ID" value="CAH1983182.1"/>
    <property type="molecule type" value="Genomic_DNA"/>
</dbReference>
<evidence type="ECO:0000313" key="3">
    <source>
        <dbReference type="Proteomes" id="UP001152888"/>
    </source>
</evidence>
<name>A0A9P0PF59_ACAOB</name>
<proteinExistence type="predicted"/>
<dbReference type="Proteomes" id="UP001152888">
    <property type="component" value="Unassembled WGS sequence"/>
</dbReference>
<evidence type="ECO:0000313" key="2">
    <source>
        <dbReference type="EMBL" id="CAH1983182.1"/>
    </source>
</evidence>
<accession>A0A9P0PF59</accession>
<dbReference type="Pfam" id="PF15938">
    <property type="entry name" value="DUF4750"/>
    <property type="match status" value="1"/>
</dbReference>
<dbReference type="InterPro" id="IPR031851">
    <property type="entry name" value="DUF4750"/>
</dbReference>
<dbReference type="PANTHER" id="PTHR36877:SF1">
    <property type="entry name" value="SMALL INTEGRAL MEMBRANE PROTEIN 13"/>
    <property type="match status" value="1"/>
</dbReference>
<feature type="transmembrane region" description="Helical" evidence="1">
    <location>
        <begin position="6"/>
        <end position="29"/>
    </location>
</feature>
<sequence>MKDLLLASFSIFASFVLVILFILLGWFIVWKLILCRFRFIRELVKGASNSTINELKSSRSKVKKLRRD</sequence>
<keyword evidence="1" id="KW-1133">Transmembrane helix</keyword>
<organism evidence="2 3">
    <name type="scientific">Acanthoscelides obtectus</name>
    <name type="common">Bean weevil</name>
    <name type="synonym">Bruchus obtectus</name>
    <dbReference type="NCBI Taxonomy" id="200917"/>
    <lineage>
        <taxon>Eukaryota</taxon>
        <taxon>Metazoa</taxon>
        <taxon>Ecdysozoa</taxon>
        <taxon>Arthropoda</taxon>
        <taxon>Hexapoda</taxon>
        <taxon>Insecta</taxon>
        <taxon>Pterygota</taxon>
        <taxon>Neoptera</taxon>
        <taxon>Endopterygota</taxon>
        <taxon>Coleoptera</taxon>
        <taxon>Polyphaga</taxon>
        <taxon>Cucujiformia</taxon>
        <taxon>Chrysomeloidea</taxon>
        <taxon>Chrysomelidae</taxon>
        <taxon>Bruchinae</taxon>
        <taxon>Bruchini</taxon>
        <taxon>Acanthoscelides</taxon>
    </lineage>
</organism>
<keyword evidence="1" id="KW-0812">Transmembrane</keyword>
<gene>
    <name evidence="2" type="ORF">ACAOBT_LOCUS15425</name>
</gene>
<keyword evidence="3" id="KW-1185">Reference proteome</keyword>
<keyword evidence="1" id="KW-0472">Membrane</keyword>
<dbReference type="AlphaFoldDB" id="A0A9P0PF59"/>
<dbReference type="PANTHER" id="PTHR36877">
    <property type="entry name" value="SMALL INTEGRAL MEMBRANE PROTEIN 13"/>
    <property type="match status" value="1"/>
</dbReference>